<keyword evidence="2" id="KW-1185">Reference proteome</keyword>
<sequence>MRELARSTTPAIREMLADVSLGLTKAAALTAPKLFQLRRTLGEREVTKLVVVVLRAFVDSVRAEHKPDAADLMEAADYLVQTYTHDSLKDLVLALKEARTSGKLKAYYNTLDMAVVYAALTDYFERKADYLNQQHLDQKAQGATNQNQALQQLQQAAPQLMAGIGRQIPDDHPNAAHLRHRLTVIGQKEKRGLITPEQAQQLRDETTAATIRQPRQDWKPGEEAQRAIDQRHWASTRRFAERHGINPNCL</sequence>
<dbReference type="EMBL" id="RXOF01000002">
    <property type="protein sequence ID" value="RTQ52600.1"/>
    <property type="molecule type" value="Genomic_DNA"/>
</dbReference>
<reference evidence="1 2" key="1">
    <citation type="submission" date="2018-12" db="EMBL/GenBank/DDBJ databases">
        <title>Hymenobacter gummosus sp. nov., isolated from a spring.</title>
        <authorList>
            <person name="Nie L."/>
        </authorList>
    </citation>
    <scope>NUCLEOTIDE SEQUENCE [LARGE SCALE GENOMIC DNA]</scope>
    <source>
        <strain evidence="1 2">KCTC 52166</strain>
    </source>
</reference>
<gene>
    <name evidence="1" type="ORF">EJV47_04685</name>
</gene>
<dbReference type="Proteomes" id="UP000282184">
    <property type="component" value="Unassembled WGS sequence"/>
</dbReference>
<name>A0A3S0IRD2_9BACT</name>
<protein>
    <submittedName>
        <fullName evidence="1">Uncharacterized protein</fullName>
    </submittedName>
</protein>
<comment type="caution">
    <text evidence="1">The sequence shown here is derived from an EMBL/GenBank/DDBJ whole genome shotgun (WGS) entry which is preliminary data.</text>
</comment>
<organism evidence="1 2">
    <name type="scientific">Hymenobacter gummosus</name>
    <dbReference type="NCBI Taxonomy" id="1776032"/>
    <lineage>
        <taxon>Bacteria</taxon>
        <taxon>Pseudomonadati</taxon>
        <taxon>Bacteroidota</taxon>
        <taxon>Cytophagia</taxon>
        <taxon>Cytophagales</taxon>
        <taxon>Hymenobacteraceae</taxon>
        <taxon>Hymenobacter</taxon>
    </lineage>
</organism>
<proteinExistence type="predicted"/>
<dbReference type="OrthoDB" id="875325at2"/>
<evidence type="ECO:0000313" key="2">
    <source>
        <dbReference type="Proteomes" id="UP000282184"/>
    </source>
</evidence>
<evidence type="ECO:0000313" key="1">
    <source>
        <dbReference type="EMBL" id="RTQ52600.1"/>
    </source>
</evidence>
<dbReference type="AlphaFoldDB" id="A0A3S0IRD2"/>
<accession>A0A3S0IRD2</accession>